<evidence type="ECO:0000313" key="2">
    <source>
        <dbReference type="EMBL" id="JAS55992.1"/>
    </source>
</evidence>
<feature type="compositionally biased region" description="Basic and acidic residues" evidence="1">
    <location>
        <begin position="13"/>
        <end position="22"/>
    </location>
</feature>
<feature type="compositionally biased region" description="Low complexity" evidence="1">
    <location>
        <begin position="85"/>
        <end position="119"/>
    </location>
</feature>
<name>A0A1B6G0N5_9HEMI</name>
<feature type="region of interest" description="Disordered" evidence="1">
    <location>
        <begin position="67"/>
        <end position="119"/>
    </location>
</feature>
<dbReference type="AlphaFoldDB" id="A0A1B6G0N5"/>
<feature type="non-terminal residue" evidence="2">
    <location>
        <position position="1"/>
    </location>
</feature>
<reference evidence="2" key="1">
    <citation type="submission" date="2015-11" db="EMBL/GenBank/DDBJ databases">
        <title>De novo transcriptome assembly of four potential Pierce s Disease insect vectors from Arizona vineyards.</title>
        <authorList>
            <person name="Tassone E.E."/>
        </authorList>
    </citation>
    <scope>NUCLEOTIDE SEQUENCE</scope>
</reference>
<protein>
    <submittedName>
        <fullName evidence="2">Uncharacterized protein</fullName>
    </submittedName>
</protein>
<feature type="region of interest" description="Disordered" evidence="1">
    <location>
        <begin position="1"/>
        <end position="36"/>
    </location>
</feature>
<proteinExistence type="predicted"/>
<organism evidence="2">
    <name type="scientific">Cuerna arida</name>
    <dbReference type="NCBI Taxonomy" id="1464854"/>
    <lineage>
        <taxon>Eukaryota</taxon>
        <taxon>Metazoa</taxon>
        <taxon>Ecdysozoa</taxon>
        <taxon>Arthropoda</taxon>
        <taxon>Hexapoda</taxon>
        <taxon>Insecta</taxon>
        <taxon>Pterygota</taxon>
        <taxon>Neoptera</taxon>
        <taxon>Paraneoptera</taxon>
        <taxon>Hemiptera</taxon>
        <taxon>Auchenorrhyncha</taxon>
        <taxon>Membracoidea</taxon>
        <taxon>Cicadellidae</taxon>
        <taxon>Cicadellinae</taxon>
        <taxon>Proconiini</taxon>
        <taxon>Cuerna</taxon>
    </lineage>
</organism>
<feature type="non-terminal residue" evidence="2">
    <location>
        <position position="119"/>
    </location>
</feature>
<accession>A0A1B6G0N5</accession>
<feature type="compositionally biased region" description="Polar residues" evidence="1">
    <location>
        <begin position="1"/>
        <end position="12"/>
    </location>
</feature>
<dbReference type="EMBL" id="GECZ01013777">
    <property type="protein sequence ID" value="JAS55992.1"/>
    <property type="molecule type" value="Transcribed_RNA"/>
</dbReference>
<gene>
    <name evidence="2" type="ORF">g.49580</name>
</gene>
<sequence length="119" mass="13493">SVNETDQPVVDNNNKENIDLKPQKSSPTSAESDKRPLKCLETLAQKAGIVIVDEFQFDVANTLLNLNRPKSNDSIMNSSEVNKNSSLESQQLQQQSNQQQLQQRQQSQQQQQQQQQAQQ</sequence>
<feature type="compositionally biased region" description="Polar residues" evidence="1">
    <location>
        <begin position="67"/>
        <end position="84"/>
    </location>
</feature>
<evidence type="ECO:0000256" key="1">
    <source>
        <dbReference type="SAM" id="MobiDB-lite"/>
    </source>
</evidence>